<accession>A0AAE1UXB0</accession>
<keyword evidence="3 4" id="KW-0446">Lipid-binding</keyword>
<evidence type="ECO:0000313" key="8">
    <source>
        <dbReference type="Proteomes" id="UP001291623"/>
    </source>
</evidence>
<evidence type="ECO:0000256" key="2">
    <source>
        <dbReference type="ARBA" id="ARBA00022448"/>
    </source>
</evidence>
<name>A0AAE1UXB0_9SOLA</name>
<dbReference type="InterPro" id="IPR000528">
    <property type="entry name" value="Plant_nsLTP"/>
</dbReference>
<comment type="function">
    <text evidence="4">Plant non-specific lipid-transfer proteins transfer phospholipids as well as galactolipids across membranes. May play a role in wax or cutin deposition in the cell walls of expanding epidermal cells and certain secretory tissues.</text>
</comment>
<evidence type="ECO:0000259" key="6">
    <source>
        <dbReference type="SMART" id="SM00499"/>
    </source>
</evidence>
<evidence type="ECO:0000256" key="3">
    <source>
        <dbReference type="ARBA" id="ARBA00023121"/>
    </source>
</evidence>
<gene>
    <name evidence="7" type="ORF">RND71_031213</name>
</gene>
<keyword evidence="2 4" id="KW-0813">Transport</keyword>
<dbReference type="SUPFAM" id="SSF47699">
    <property type="entry name" value="Bifunctional inhibitor/lipid-transfer protein/seed storage 2S albumin"/>
    <property type="match status" value="1"/>
</dbReference>
<evidence type="ECO:0000256" key="1">
    <source>
        <dbReference type="ARBA" id="ARBA00009748"/>
    </source>
</evidence>
<dbReference type="Gene3D" id="1.10.110.10">
    <property type="entry name" value="Plant lipid-transfer and hydrophobic proteins"/>
    <property type="match status" value="1"/>
</dbReference>
<dbReference type="GO" id="GO:0008289">
    <property type="term" value="F:lipid binding"/>
    <property type="evidence" value="ECO:0007669"/>
    <property type="project" value="UniProtKB-KW"/>
</dbReference>
<reference evidence="7" key="1">
    <citation type="submission" date="2023-12" db="EMBL/GenBank/DDBJ databases">
        <title>Genome assembly of Anisodus tanguticus.</title>
        <authorList>
            <person name="Wang Y.-J."/>
        </authorList>
    </citation>
    <scope>NUCLEOTIDE SEQUENCE</scope>
    <source>
        <strain evidence="7">KB-2021</strain>
        <tissue evidence="7">Leaf</tissue>
    </source>
</reference>
<dbReference type="InterPro" id="IPR016140">
    <property type="entry name" value="Bifunc_inhib/LTP/seed_store"/>
</dbReference>
<keyword evidence="5" id="KW-0732">Signal</keyword>
<feature type="chain" id="PRO_5042206515" description="Non-specific lipid-transfer protein" evidence="5">
    <location>
        <begin position="21"/>
        <end position="130"/>
    </location>
</feature>
<organism evidence="7 8">
    <name type="scientific">Anisodus tanguticus</name>
    <dbReference type="NCBI Taxonomy" id="243964"/>
    <lineage>
        <taxon>Eukaryota</taxon>
        <taxon>Viridiplantae</taxon>
        <taxon>Streptophyta</taxon>
        <taxon>Embryophyta</taxon>
        <taxon>Tracheophyta</taxon>
        <taxon>Spermatophyta</taxon>
        <taxon>Magnoliopsida</taxon>
        <taxon>eudicotyledons</taxon>
        <taxon>Gunneridae</taxon>
        <taxon>Pentapetalae</taxon>
        <taxon>asterids</taxon>
        <taxon>lamiids</taxon>
        <taxon>Solanales</taxon>
        <taxon>Solanaceae</taxon>
        <taxon>Solanoideae</taxon>
        <taxon>Hyoscyameae</taxon>
        <taxon>Anisodus</taxon>
    </lineage>
</organism>
<dbReference type="Pfam" id="PF00234">
    <property type="entry name" value="Tryp_alpha_amyl"/>
    <property type="match status" value="1"/>
</dbReference>
<dbReference type="PRINTS" id="PR00382">
    <property type="entry name" value="LIPIDTRNSFER"/>
</dbReference>
<feature type="domain" description="Bifunctional inhibitor/plant lipid transfer protein/seed storage helical" evidence="6">
    <location>
        <begin position="23"/>
        <end position="106"/>
    </location>
</feature>
<dbReference type="CDD" id="cd01960">
    <property type="entry name" value="nsLTP1"/>
    <property type="match status" value="1"/>
</dbReference>
<protein>
    <recommendedName>
        <fullName evidence="4">Non-specific lipid-transfer protein</fullName>
    </recommendedName>
</protein>
<keyword evidence="8" id="KW-1185">Reference proteome</keyword>
<dbReference type="PANTHER" id="PTHR33076">
    <property type="entry name" value="NON-SPECIFIC LIPID-TRANSFER PROTEIN 2-RELATED"/>
    <property type="match status" value="1"/>
</dbReference>
<dbReference type="GO" id="GO:0006869">
    <property type="term" value="P:lipid transport"/>
    <property type="evidence" value="ECO:0007669"/>
    <property type="project" value="InterPro"/>
</dbReference>
<dbReference type="EMBL" id="JAVYJV010000017">
    <property type="protein sequence ID" value="KAK4348458.1"/>
    <property type="molecule type" value="Genomic_DNA"/>
</dbReference>
<dbReference type="Proteomes" id="UP001291623">
    <property type="component" value="Unassembled WGS sequence"/>
</dbReference>
<dbReference type="SMART" id="SM00499">
    <property type="entry name" value="AAI"/>
    <property type="match status" value="1"/>
</dbReference>
<feature type="signal peptide" evidence="5">
    <location>
        <begin position="1"/>
        <end position="20"/>
    </location>
</feature>
<proteinExistence type="inferred from homology"/>
<comment type="similarity">
    <text evidence="1 4">Belongs to the plant LTP family.</text>
</comment>
<comment type="caution">
    <text evidence="7">The sequence shown here is derived from an EMBL/GenBank/DDBJ whole genome shotgun (WGS) entry which is preliminary data.</text>
</comment>
<dbReference type="AlphaFoldDB" id="A0AAE1UXB0"/>
<dbReference type="InterPro" id="IPR036312">
    <property type="entry name" value="Bifun_inhib/LTP/seed_sf"/>
</dbReference>
<evidence type="ECO:0000256" key="5">
    <source>
        <dbReference type="SAM" id="SignalP"/>
    </source>
</evidence>
<evidence type="ECO:0000256" key="4">
    <source>
        <dbReference type="RuleBase" id="RU000628"/>
    </source>
</evidence>
<sequence length="130" mass="13822">MGKISCIVIILCMVVAITNALTCTNVNTYMADCEPFLTNKGLLGTCCDGVKKLNAAATTTIDRQTACNCLKADGTTIVGIDWAKAALLPVICGVSLPYAISATVDCSTYVFQLLNYITPSIPNHMTVFTF</sequence>
<evidence type="ECO:0000313" key="7">
    <source>
        <dbReference type="EMBL" id="KAK4348458.1"/>
    </source>
</evidence>